<dbReference type="InterPro" id="IPR019539">
    <property type="entry name" value="GalKase_N"/>
</dbReference>
<dbReference type="Gene3D" id="3.30.230.10">
    <property type="match status" value="1"/>
</dbReference>
<organism evidence="6">
    <name type="scientific">marine sediment metagenome</name>
    <dbReference type="NCBI Taxonomy" id="412755"/>
    <lineage>
        <taxon>unclassified sequences</taxon>
        <taxon>metagenomes</taxon>
        <taxon>ecological metagenomes</taxon>
    </lineage>
</organism>
<evidence type="ECO:0000313" key="6">
    <source>
        <dbReference type="EMBL" id="KKK59042.1"/>
    </source>
</evidence>
<sequence>MRAGRHCRRIRGSVLFNFQYQGTLTDCDDLAKALVNGGLSPETAAGKAQLFAKAAGTSFPPDCRERDARARAFFVPGRIEVLGKHTDYAGGRSMVAAAEQGFCVVVWPREDDRITVIDAASGEAVGFAIAPELVPRVGHWSNYPMTVARRIARNFPEARHGATIAFASDLPPAAGMSSSTAMIVAVFLALAEANELEPPPDCPDLFTDPTKLAGYLGTVENG</sequence>
<dbReference type="Pfam" id="PF00288">
    <property type="entry name" value="GHMP_kinases_N"/>
    <property type="match status" value="1"/>
</dbReference>
<dbReference type="GO" id="GO:0005524">
    <property type="term" value="F:ATP binding"/>
    <property type="evidence" value="ECO:0007669"/>
    <property type="project" value="UniProtKB-KW"/>
</dbReference>
<dbReference type="InterPro" id="IPR014721">
    <property type="entry name" value="Ribsml_uS5_D2-typ_fold_subgr"/>
</dbReference>
<feature type="non-terminal residue" evidence="6">
    <location>
        <position position="222"/>
    </location>
</feature>
<keyword evidence="3" id="KW-0067">ATP-binding</keyword>
<protein>
    <recommendedName>
        <fullName evidence="7">Galactokinase N-terminal domain-containing protein</fullName>
    </recommendedName>
</protein>
<evidence type="ECO:0000259" key="4">
    <source>
        <dbReference type="Pfam" id="PF00288"/>
    </source>
</evidence>
<proteinExistence type="inferred from homology"/>
<dbReference type="PRINTS" id="PR00473">
    <property type="entry name" value="GALCTOKINASE"/>
</dbReference>
<dbReference type="InterPro" id="IPR006204">
    <property type="entry name" value="GHMP_kinase_N_dom"/>
</dbReference>
<dbReference type="InterPro" id="IPR020568">
    <property type="entry name" value="Ribosomal_Su5_D2-typ_SF"/>
</dbReference>
<dbReference type="AlphaFoldDB" id="A0A0F8WQ42"/>
<dbReference type="SUPFAM" id="SSF54211">
    <property type="entry name" value="Ribosomal protein S5 domain 2-like"/>
    <property type="match status" value="1"/>
</dbReference>
<evidence type="ECO:0000259" key="5">
    <source>
        <dbReference type="Pfam" id="PF10509"/>
    </source>
</evidence>
<comment type="similarity">
    <text evidence="1">Belongs to the GHMP kinase family. GalK subfamily.</text>
</comment>
<reference evidence="6" key="1">
    <citation type="journal article" date="2015" name="Nature">
        <title>Complex archaea that bridge the gap between prokaryotes and eukaryotes.</title>
        <authorList>
            <person name="Spang A."/>
            <person name="Saw J.H."/>
            <person name="Jorgensen S.L."/>
            <person name="Zaremba-Niedzwiedzka K."/>
            <person name="Martijn J."/>
            <person name="Lind A.E."/>
            <person name="van Eijk R."/>
            <person name="Schleper C."/>
            <person name="Guy L."/>
            <person name="Ettema T.J."/>
        </authorList>
    </citation>
    <scope>NUCLEOTIDE SEQUENCE</scope>
</reference>
<dbReference type="GO" id="GO:0005829">
    <property type="term" value="C:cytosol"/>
    <property type="evidence" value="ECO:0007669"/>
    <property type="project" value="TreeGrafter"/>
</dbReference>
<dbReference type="Pfam" id="PF10509">
    <property type="entry name" value="GalKase_gal_bdg"/>
    <property type="match status" value="1"/>
</dbReference>
<evidence type="ECO:0000256" key="2">
    <source>
        <dbReference type="ARBA" id="ARBA00022741"/>
    </source>
</evidence>
<feature type="domain" description="Galactokinase N-terminal" evidence="5">
    <location>
        <begin position="71"/>
        <end position="106"/>
    </location>
</feature>
<dbReference type="EMBL" id="LAZR01063672">
    <property type="protein sequence ID" value="KKK59042.1"/>
    <property type="molecule type" value="Genomic_DNA"/>
</dbReference>
<evidence type="ECO:0000256" key="3">
    <source>
        <dbReference type="ARBA" id="ARBA00022840"/>
    </source>
</evidence>
<gene>
    <name evidence="6" type="ORF">LCGC14_3038350</name>
</gene>
<accession>A0A0F8WQ42</accession>
<dbReference type="PANTHER" id="PTHR10457">
    <property type="entry name" value="MEVALONATE KINASE/GALACTOKINASE"/>
    <property type="match status" value="1"/>
</dbReference>
<evidence type="ECO:0008006" key="7">
    <source>
        <dbReference type="Google" id="ProtNLM"/>
    </source>
</evidence>
<comment type="caution">
    <text evidence="6">The sequence shown here is derived from an EMBL/GenBank/DDBJ whole genome shotgun (WGS) entry which is preliminary data.</text>
</comment>
<feature type="domain" description="GHMP kinase N-terminal" evidence="4">
    <location>
        <begin position="142"/>
        <end position="198"/>
    </location>
</feature>
<dbReference type="InterPro" id="IPR000705">
    <property type="entry name" value="Galactokinase"/>
</dbReference>
<evidence type="ECO:0000256" key="1">
    <source>
        <dbReference type="ARBA" id="ARBA00006566"/>
    </source>
</evidence>
<dbReference type="PRINTS" id="PR00959">
    <property type="entry name" value="MEVGALKINASE"/>
</dbReference>
<keyword evidence="2" id="KW-0547">Nucleotide-binding</keyword>
<dbReference type="PANTHER" id="PTHR10457:SF7">
    <property type="entry name" value="GALACTOKINASE-RELATED"/>
    <property type="match status" value="1"/>
</dbReference>
<dbReference type="GO" id="GO:0004335">
    <property type="term" value="F:galactokinase activity"/>
    <property type="evidence" value="ECO:0007669"/>
    <property type="project" value="InterPro"/>
</dbReference>
<dbReference type="GO" id="GO:0006012">
    <property type="term" value="P:galactose metabolic process"/>
    <property type="evidence" value="ECO:0007669"/>
    <property type="project" value="InterPro"/>
</dbReference>
<name>A0A0F8WQ42_9ZZZZ</name>